<dbReference type="AlphaFoldDB" id="A0AA41VYG7"/>
<evidence type="ECO:0000313" key="2">
    <source>
        <dbReference type="Proteomes" id="UP001177140"/>
    </source>
</evidence>
<keyword evidence="2" id="KW-1185">Reference proteome</keyword>
<protein>
    <submittedName>
        <fullName evidence="1">Uncharacterized protein</fullName>
    </submittedName>
</protein>
<name>A0AA41VYG7_PAPNU</name>
<organism evidence="1 2">
    <name type="scientific">Papaver nudicaule</name>
    <name type="common">Iceland poppy</name>
    <dbReference type="NCBI Taxonomy" id="74823"/>
    <lineage>
        <taxon>Eukaryota</taxon>
        <taxon>Viridiplantae</taxon>
        <taxon>Streptophyta</taxon>
        <taxon>Embryophyta</taxon>
        <taxon>Tracheophyta</taxon>
        <taxon>Spermatophyta</taxon>
        <taxon>Magnoliopsida</taxon>
        <taxon>Ranunculales</taxon>
        <taxon>Papaveraceae</taxon>
        <taxon>Papaveroideae</taxon>
        <taxon>Papaver</taxon>
    </lineage>
</organism>
<accession>A0AA41VYG7</accession>
<gene>
    <name evidence="1" type="ORF">MKW94_018184</name>
</gene>
<dbReference type="EMBL" id="JAJJMA010316483">
    <property type="protein sequence ID" value="MCL7049478.1"/>
    <property type="molecule type" value="Genomic_DNA"/>
</dbReference>
<reference evidence="1" key="1">
    <citation type="submission" date="2022-03" db="EMBL/GenBank/DDBJ databases">
        <title>A functionally conserved STORR gene fusion in Papaver species that diverged 16.8 million years ago.</title>
        <authorList>
            <person name="Catania T."/>
        </authorList>
    </citation>
    <scope>NUCLEOTIDE SEQUENCE</scope>
    <source>
        <strain evidence="1">S-191538</strain>
    </source>
</reference>
<sequence length="61" mass="7072">KNLALVAHNKKWKMEICSTAAESPHQKLPHEVIVDEILTRLPIRNLAKECALQIMERVYYS</sequence>
<dbReference type="Proteomes" id="UP001177140">
    <property type="component" value="Unassembled WGS sequence"/>
</dbReference>
<proteinExistence type="predicted"/>
<feature type="non-terminal residue" evidence="1">
    <location>
        <position position="1"/>
    </location>
</feature>
<comment type="caution">
    <text evidence="1">The sequence shown here is derived from an EMBL/GenBank/DDBJ whole genome shotgun (WGS) entry which is preliminary data.</text>
</comment>
<evidence type="ECO:0000313" key="1">
    <source>
        <dbReference type="EMBL" id="MCL7049478.1"/>
    </source>
</evidence>